<protein>
    <submittedName>
        <fullName evidence="2">STM3941 family protein</fullName>
    </submittedName>
</protein>
<dbReference type="RefSeq" id="WP_379790327.1">
    <property type="nucleotide sequence ID" value="NZ_JBHSQB010000004.1"/>
</dbReference>
<sequence length="200" mass="22681">MTDLNFIATAPHNVIRIKKDTRIYLYLMTASLVIMGIARSFYPHYTAVYMYVKSREKVTLGWPATLFAIATFMLIAFGLFLMYHLLRQDLKKPALGVTDQGLFVNQQILKNALIPWNNIEKTELRGHISDPVLRIFFKDIDLVLESQFFILKSIAKSSLKANQSIGITKKEANGDLINIFKLIDEKGVPALNLMAGVKTE</sequence>
<organism evidence="2 3">
    <name type="scientific">Flavobacterium qiangtangense</name>
    <dbReference type="NCBI Taxonomy" id="1442595"/>
    <lineage>
        <taxon>Bacteria</taxon>
        <taxon>Pseudomonadati</taxon>
        <taxon>Bacteroidota</taxon>
        <taxon>Flavobacteriia</taxon>
        <taxon>Flavobacteriales</taxon>
        <taxon>Flavobacteriaceae</taxon>
        <taxon>Flavobacterium</taxon>
    </lineage>
</organism>
<evidence type="ECO:0000313" key="3">
    <source>
        <dbReference type="Proteomes" id="UP001596287"/>
    </source>
</evidence>
<keyword evidence="3" id="KW-1185">Reference proteome</keyword>
<keyword evidence="1" id="KW-0472">Membrane</keyword>
<keyword evidence="1" id="KW-0812">Transmembrane</keyword>
<evidence type="ECO:0000313" key="2">
    <source>
        <dbReference type="EMBL" id="MFC6095671.1"/>
    </source>
</evidence>
<dbReference type="EMBL" id="JBHSQB010000004">
    <property type="protein sequence ID" value="MFC6095671.1"/>
    <property type="molecule type" value="Genomic_DNA"/>
</dbReference>
<gene>
    <name evidence="2" type="ORF">ACFPVY_03350</name>
</gene>
<comment type="caution">
    <text evidence="2">The sequence shown here is derived from an EMBL/GenBank/DDBJ whole genome shotgun (WGS) entry which is preliminary data.</text>
</comment>
<feature type="transmembrane region" description="Helical" evidence="1">
    <location>
        <begin position="62"/>
        <end position="83"/>
    </location>
</feature>
<keyword evidence="1" id="KW-1133">Transmembrane helix</keyword>
<name>A0ABW1PKL3_9FLAO</name>
<reference evidence="3" key="1">
    <citation type="journal article" date="2019" name="Int. J. Syst. Evol. Microbiol.">
        <title>The Global Catalogue of Microorganisms (GCM) 10K type strain sequencing project: providing services to taxonomists for standard genome sequencing and annotation.</title>
        <authorList>
            <consortium name="The Broad Institute Genomics Platform"/>
            <consortium name="The Broad Institute Genome Sequencing Center for Infectious Disease"/>
            <person name="Wu L."/>
            <person name="Ma J."/>
        </authorList>
    </citation>
    <scope>NUCLEOTIDE SEQUENCE [LARGE SCALE GENOMIC DNA]</scope>
    <source>
        <strain evidence="3">CCUG 49679</strain>
    </source>
</reference>
<dbReference type="InterPro" id="IPR048136">
    <property type="entry name" value="STM3941-like"/>
</dbReference>
<dbReference type="NCBIfam" id="NF041635">
    <property type="entry name" value="STM3941_fam"/>
    <property type="match status" value="1"/>
</dbReference>
<evidence type="ECO:0000256" key="1">
    <source>
        <dbReference type="SAM" id="Phobius"/>
    </source>
</evidence>
<proteinExistence type="predicted"/>
<feature type="transmembrane region" description="Helical" evidence="1">
    <location>
        <begin position="23"/>
        <end position="42"/>
    </location>
</feature>
<accession>A0ABW1PKL3</accession>
<dbReference type="Proteomes" id="UP001596287">
    <property type="component" value="Unassembled WGS sequence"/>
</dbReference>